<keyword evidence="2" id="KW-0472">Membrane</keyword>
<evidence type="ECO:0000256" key="1">
    <source>
        <dbReference type="SAM" id="MobiDB-lite"/>
    </source>
</evidence>
<sequence>MQQPPSRTGHGTHDHDGHEHGAHADHTEHADHAEHADHTAHAGHMDHTGHAPASWSMAARATLHCLTGCAVGEVLGMAIGTALAWHNAPTMALAIVLAFLFGYTFTIYAVLRAGLSVRSALKVALAADTVSIAVMELVDNGVILMTPGAMDAHLSEWLFWGTLAVAFAVAFVVTTPVNRWLIGKGKGHAVVHQYH</sequence>
<feature type="compositionally biased region" description="Basic and acidic residues" evidence="1">
    <location>
        <begin position="11"/>
        <end position="49"/>
    </location>
</feature>
<keyword evidence="5" id="KW-1185">Reference proteome</keyword>
<proteinExistence type="predicted"/>
<dbReference type="AlphaFoldDB" id="A0A345XZW4"/>
<keyword evidence="2" id="KW-1133">Transmembrane helix</keyword>
<feature type="transmembrane region" description="Helical" evidence="2">
    <location>
        <begin position="157"/>
        <end position="177"/>
    </location>
</feature>
<dbReference type="InterPro" id="IPR025509">
    <property type="entry name" value="DUF4396"/>
</dbReference>
<feature type="transmembrane region" description="Helical" evidence="2">
    <location>
        <begin position="91"/>
        <end position="111"/>
    </location>
</feature>
<dbReference type="EMBL" id="CP031320">
    <property type="protein sequence ID" value="AXK37180.1"/>
    <property type="molecule type" value="Genomic_DNA"/>
</dbReference>
<feature type="domain" description="DUF4396" evidence="3">
    <location>
        <begin position="54"/>
        <end position="187"/>
    </location>
</feature>
<protein>
    <submittedName>
        <fullName evidence="4">DUF4396 domain-containing protein</fullName>
    </submittedName>
</protein>
<feature type="region of interest" description="Disordered" evidence="1">
    <location>
        <begin position="1"/>
        <end position="49"/>
    </location>
</feature>
<organism evidence="4 5">
    <name type="scientific">Streptomyces armeniacus</name>
    <dbReference type="NCBI Taxonomy" id="83291"/>
    <lineage>
        <taxon>Bacteria</taxon>
        <taxon>Bacillati</taxon>
        <taxon>Actinomycetota</taxon>
        <taxon>Actinomycetes</taxon>
        <taxon>Kitasatosporales</taxon>
        <taxon>Streptomycetaceae</taxon>
        <taxon>Streptomyces</taxon>
    </lineage>
</organism>
<name>A0A345XZW4_9ACTN</name>
<feature type="transmembrane region" description="Helical" evidence="2">
    <location>
        <begin position="63"/>
        <end position="85"/>
    </location>
</feature>
<evidence type="ECO:0000259" key="3">
    <source>
        <dbReference type="Pfam" id="PF14342"/>
    </source>
</evidence>
<reference evidence="4 5" key="1">
    <citation type="submission" date="2018-07" db="EMBL/GenBank/DDBJ databases">
        <title>Draft genome of the type strain Streptomyces armeniacus ATCC 15676.</title>
        <authorList>
            <person name="Labana P."/>
            <person name="Gosse J.T."/>
            <person name="Boddy C.N."/>
        </authorList>
    </citation>
    <scope>NUCLEOTIDE SEQUENCE [LARGE SCALE GENOMIC DNA]</scope>
    <source>
        <strain evidence="4 5">ATCC 15676</strain>
    </source>
</reference>
<dbReference type="KEGG" id="sarm:DVA86_08160"/>
<dbReference type="Proteomes" id="UP000254425">
    <property type="component" value="Chromosome"/>
</dbReference>
<gene>
    <name evidence="4" type="ORF">DVA86_08160</name>
</gene>
<accession>A0A345XZW4</accession>
<dbReference type="Pfam" id="PF14342">
    <property type="entry name" value="DUF4396"/>
    <property type="match status" value="1"/>
</dbReference>
<keyword evidence="2" id="KW-0812">Transmembrane</keyword>
<feature type="transmembrane region" description="Helical" evidence="2">
    <location>
        <begin position="123"/>
        <end position="145"/>
    </location>
</feature>
<evidence type="ECO:0000256" key="2">
    <source>
        <dbReference type="SAM" id="Phobius"/>
    </source>
</evidence>
<evidence type="ECO:0000313" key="5">
    <source>
        <dbReference type="Proteomes" id="UP000254425"/>
    </source>
</evidence>
<dbReference type="RefSeq" id="WP_208884506.1">
    <property type="nucleotide sequence ID" value="NZ_CP031320.1"/>
</dbReference>
<evidence type="ECO:0000313" key="4">
    <source>
        <dbReference type="EMBL" id="AXK37180.1"/>
    </source>
</evidence>